<evidence type="ECO:0000313" key="5">
    <source>
        <dbReference type="EMBL" id="NHC14148.1"/>
    </source>
</evidence>
<feature type="domain" description="Glycosyl transferase family 1" evidence="3">
    <location>
        <begin position="211"/>
        <end position="365"/>
    </location>
</feature>
<dbReference type="InterPro" id="IPR028098">
    <property type="entry name" value="Glyco_trans_4-like_N"/>
</dbReference>
<dbReference type="SUPFAM" id="SSF53756">
    <property type="entry name" value="UDP-Glycosyltransferase/glycogen phosphorylase"/>
    <property type="match status" value="1"/>
</dbReference>
<dbReference type="Pfam" id="PF13439">
    <property type="entry name" value="Glyco_transf_4"/>
    <property type="match status" value="1"/>
</dbReference>
<name>A0ABX0GY33_9ACTN</name>
<keyword evidence="1" id="KW-0328">Glycosyltransferase</keyword>
<organism evidence="5 6">
    <name type="scientific">Motilibacter deserti</name>
    <dbReference type="NCBI Taxonomy" id="2714956"/>
    <lineage>
        <taxon>Bacteria</taxon>
        <taxon>Bacillati</taxon>
        <taxon>Actinomycetota</taxon>
        <taxon>Actinomycetes</taxon>
        <taxon>Motilibacterales</taxon>
        <taxon>Motilibacteraceae</taxon>
        <taxon>Motilibacter</taxon>
    </lineage>
</organism>
<dbReference type="Pfam" id="PF00534">
    <property type="entry name" value="Glycos_transf_1"/>
    <property type="match status" value="1"/>
</dbReference>
<reference evidence="5 6" key="1">
    <citation type="submission" date="2020-03" db="EMBL/GenBank/DDBJ databases">
        <title>Two novel Motilibacter sp.</title>
        <authorList>
            <person name="Liu S."/>
        </authorList>
    </citation>
    <scope>NUCLEOTIDE SEQUENCE [LARGE SCALE GENOMIC DNA]</scope>
    <source>
        <strain evidence="5 6">E257</strain>
    </source>
</reference>
<protein>
    <submittedName>
        <fullName evidence="5">Glycosyltransferase family 1 protein</fullName>
    </submittedName>
</protein>
<dbReference type="RefSeq" id="WP_166281376.1">
    <property type="nucleotide sequence ID" value="NZ_JAANNP010000004.1"/>
</dbReference>
<evidence type="ECO:0000256" key="2">
    <source>
        <dbReference type="ARBA" id="ARBA00022679"/>
    </source>
</evidence>
<keyword evidence="6" id="KW-1185">Reference proteome</keyword>
<dbReference type="Proteomes" id="UP000800981">
    <property type="component" value="Unassembled WGS sequence"/>
</dbReference>
<sequence>MKIAMVSEHASPLASIGGVDSGGQNVHVAALAAALARRGHEVTVYTRRDSPALPDRVEVFDGYAVEHLAAGPPAEIPKDDLLPHMSELASGLAARFAVDRPDVVHGHFWMSGLAALLAAQGTGVPVVQTFHALGTVKRRHQGAADTSPEDRVRVERAVCHDASRIIATCSDEVFELVRMGARRTSVSVVPCGVDVDHFTPTGPTMELPTAGMQYRLLVVGRLVARKGVDDVIRALASLRNTELIVAGGPEPGDLDSDPEVRRLREVAAGHGVADRVLFLGRVGRPQMPALLRSADLLVTVPWYEPFGIVPLEAMACGLPVVASAVGGLQDTVVDGTTGALVPPHRPDVLAQMLRHLLADPMRREGYGLAGIDRARARYNWDRIALDTEAVYADVVRGAPAQARAAGVEDDEDLEIDLLADSPREAVR</sequence>
<evidence type="ECO:0000259" key="3">
    <source>
        <dbReference type="Pfam" id="PF00534"/>
    </source>
</evidence>
<dbReference type="EMBL" id="JAANNP010000004">
    <property type="protein sequence ID" value="NHC14148.1"/>
    <property type="molecule type" value="Genomic_DNA"/>
</dbReference>
<evidence type="ECO:0000259" key="4">
    <source>
        <dbReference type="Pfam" id="PF13439"/>
    </source>
</evidence>
<comment type="caution">
    <text evidence="5">The sequence shown here is derived from an EMBL/GenBank/DDBJ whole genome shotgun (WGS) entry which is preliminary data.</text>
</comment>
<dbReference type="Gene3D" id="3.40.50.2000">
    <property type="entry name" value="Glycogen Phosphorylase B"/>
    <property type="match status" value="2"/>
</dbReference>
<evidence type="ECO:0000313" key="6">
    <source>
        <dbReference type="Proteomes" id="UP000800981"/>
    </source>
</evidence>
<feature type="domain" description="Glycosyltransferase subfamily 4-like N-terminal" evidence="4">
    <location>
        <begin position="22"/>
        <end position="196"/>
    </location>
</feature>
<gene>
    <name evidence="5" type="ORF">G9H71_10180</name>
</gene>
<accession>A0ABX0GY33</accession>
<evidence type="ECO:0000256" key="1">
    <source>
        <dbReference type="ARBA" id="ARBA00022676"/>
    </source>
</evidence>
<proteinExistence type="predicted"/>
<dbReference type="InterPro" id="IPR001296">
    <property type="entry name" value="Glyco_trans_1"/>
</dbReference>
<keyword evidence="2" id="KW-0808">Transferase</keyword>
<dbReference type="PANTHER" id="PTHR12526">
    <property type="entry name" value="GLYCOSYLTRANSFERASE"/>
    <property type="match status" value="1"/>
</dbReference>
<dbReference type="PANTHER" id="PTHR12526:SF635">
    <property type="entry name" value="GLYCOSYL TRANSFERASE GROUP 1"/>
    <property type="match status" value="1"/>
</dbReference>